<dbReference type="PANTHER" id="PTHR10003">
    <property type="entry name" value="SUPEROXIDE DISMUTASE CU-ZN -RELATED"/>
    <property type="match status" value="1"/>
</dbReference>
<dbReference type="InterPro" id="IPR001424">
    <property type="entry name" value="SOD_Cu_Zn_dom"/>
</dbReference>
<dbReference type="GO" id="GO:0005507">
    <property type="term" value="F:copper ion binding"/>
    <property type="evidence" value="ECO:0007669"/>
    <property type="project" value="InterPro"/>
</dbReference>
<dbReference type="GO" id="GO:0004784">
    <property type="term" value="F:superoxide dismutase activity"/>
    <property type="evidence" value="ECO:0007669"/>
    <property type="project" value="UniProtKB-EC"/>
</dbReference>
<dbReference type="AlphaFoldDB" id="A0A7Z0J393"/>
<dbReference type="EC" id="1.15.1.1" evidence="3"/>
<feature type="compositionally biased region" description="Acidic residues" evidence="4">
    <location>
        <begin position="58"/>
        <end position="68"/>
    </location>
</feature>
<dbReference type="Proteomes" id="UP000560069">
    <property type="component" value="Unassembled WGS sequence"/>
</dbReference>
<comment type="similarity">
    <text evidence="1 3">Belongs to the Cu-Zn superoxide dismutase family.</text>
</comment>
<keyword evidence="3" id="KW-0479">Metal-binding</keyword>
<keyword evidence="3" id="KW-0862">Zinc</keyword>
<comment type="cofactor">
    <cofactor evidence="3">
        <name>Zn(2+)</name>
        <dbReference type="ChEBI" id="CHEBI:29105"/>
    </cofactor>
    <text evidence="3">Binds 1 zinc ion per subunit.</text>
</comment>
<comment type="function">
    <text evidence="2">Destroys radicals which are normally produced within the cells and which are toxic to biological systems. May play a role in favoring mycobacterial survival in phagocytes.</text>
</comment>
<gene>
    <name evidence="6" type="ORF">HNR11_001594</name>
</gene>
<dbReference type="PROSITE" id="PS00332">
    <property type="entry name" value="SOD_CU_ZN_2"/>
    <property type="match status" value="1"/>
</dbReference>
<evidence type="ECO:0000256" key="2">
    <source>
        <dbReference type="ARBA" id="ARBA00024900"/>
    </source>
</evidence>
<evidence type="ECO:0000256" key="4">
    <source>
        <dbReference type="SAM" id="MobiDB-lite"/>
    </source>
</evidence>
<feature type="domain" description="Superoxide dismutase copper/zinc binding" evidence="5">
    <location>
        <begin position="94"/>
        <end position="271"/>
    </location>
</feature>
<dbReference type="PROSITE" id="PS51257">
    <property type="entry name" value="PROKAR_LIPOPROTEIN"/>
    <property type="match status" value="1"/>
</dbReference>
<dbReference type="InterPro" id="IPR024134">
    <property type="entry name" value="SOD_Cu/Zn_/chaperone"/>
</dbReference>
<feature type="region of interest" description="Disordered" evidence="4">
    <location>
        <begin position="165"/>
        <end position="199"/>
    </location>
</feature>
<evidence type="ECO:0000313" key="7">
    <source>
        <dbReference type="Proteomes" id="UP000560069"/>
    </source>
</evidence>
<feature type="compositionally biased region" description="Acidic residues" evidence="4">
    <location>
        <begin position="165"/>
        <end position="181"/>
    </location>
</feature>
<keyword evidence="3" id="KW-0186">Copper</keyword>
<comment type="catalytic activity">
    <reaction evidence="3">
        <text>2 superoxide + 2 H(+) = H2O2 + O2</text>
        <dbReference type="Rhea" id="RHEA:20696"/>
        <dbReference type="ChEBI" id="CHEBI:15378"/>
        <dbReference type="ChEBI" id="CHEBI:15379"/>
        <dbReference type="ChEBI" id="CHEBI:16240"/>
        <dbReference type="ChEBI" id="CHEBI:18421"/>
        <dbReference type="EC" id="1.15.1.1"/>
    </reaction>
</comment>
<organism evidence="6 7">
    <name type="scientific">Nesterenkonia sandarakina</name>
    <dbReference type="NCBI Taxonomy" id="272918"/>
    <lineage>
        <taxon>Bacteria</taxon>
        <taxon>Bacillati</taxon>
        <taxon>Actinomycetota</taxon>
        <taxon>Actinomycetes</taxon>
        <taxon>Micrococcales</taxon>
        <taxon>Micrococcaceae</taxon>
        <taxon>Nesterenkonia</taxon>
    </lineage>
</organism>
<keyword evidence="3 6" id="KW-0560">Oxidoreductase</keyword>
<dbReference type="InterPro" id="IPR018152">
    <property type="entry name" value="SOD_Cu/Zn_BS"/>
</dbReference>
<name>A0A7Z0J393_9MICC</name>
<evidence type="ECO:0000313" key="6">
    <source>
        <dbReference type="EMBL" id="NYJ17060.1"/>
    </source>
</evidence>
<evidence type="ECO:0000256" key="3">
    <source>
        <dbReference type="RuleBase" id="RU000393"/>
    </source>
</evidence>
<protein>
    <recommendedName>
        <fullName evidence="3">Superoxide dismutase [Cu-Zn]</fullName>
        <ecNumber evidence="3">1.15.1.1</ecNumber>
    </recommendedName>
</protein>
<evidence type="ECO:0000259" key="5">
    <source>
        <dbReference type="Pfam" id="PF00080"/>
    </source>
</evidence>
<dbReference type="Gene3D" id="2.60.40.200">
    <property type="entry name" value="Superoxide dismutase, copper/zinc binding domain"/>
    <property type="match status" value="1"/>
</dbReference>
<sequence length="274" mass="28165">MSTPPLRSTARRSRGMTLTGIALLAALAVTGCGDAESEPETEGAAGSQDDAAQVDTAEPADGETDDEGQGTGPASTGEPFASAEISDVAQNAIGTVSFTEVDGGTLVEAEVFDLDAGFRGITIHERGVCEPQSSSESGVFGDYESSGGHLVGTAEEDLGIVDGEEAPEEESPETDLDDLSEDVPPAEPEAVTHPDHAGDLPNLLVNQDRTGWLSLVSDRLSAEDLLGTEGSSVIIHAQADNHGNVPDRYFGPDAQTLTDGDAGSRVACGVVEEQ</sequence>
<comment type="cofactor">
    <cofactor evidence="3">
        <name>Cu cation</name>
        <dbReference type="ChEBI" id="CHEBI:23378"/>
    </cofactor>
    <text evidence="3">Binds 1 copper ion per subunit.</text>
</comment>
<dbReference type="SUPFAM" id="SSF49329">
    <property type="entry name" value="Cu,Zn superoxide dismutase-like"/>
    <property type="match status" value="1"/>
</dbReference>
<dbReference type="PRINTS" id="PR00068">
    <property type="entry name" value="CUZNDISMTASE"/>
</dbReference>
<dbReference type="EMBL" id="JACCFQ010000001">
    <property type="protein sequence ID" value="NYJ17060.1"/>
    <property type="molecule type" value="Genomic_DNA"/>
</dbReference>
<dbReference type="Pfam" id="PF00080">
    <property type="entry name" value="Sod_Cu"/>
    <property type="match status" value="1"/>
</dbReference>
<evidence type="ECO:0000256" key="1">
    <source>
        <dbReference type="ARBA" id="ARBA00010457"/>
    </source>
</evidence>
<keyword evidence="7" id="KW-1185">Reference proteome</keyword>
<proteinExistence type="inferred from homology"/>
<dbReference type="RefSeq" id="WP_179441864.1">
    <property type="nucleotide sequence ID" value="NZ_BAAALK010000002.1"/>
</dbReference>
<reference evidence="6 7" key="1">
    <citation type="submission" date="2020-07" db="EMBL/GenBank/DDBJ databases">
        <title>Sequencing the genomes of 1000 actinobacteria strains.</title>
        <authorList>
            <person name="Klenk H.-P."/>
        </authorList>
    </citation>
    <scope>NUCLEOTIDE SEQUENCE [LARGE SCALE GENOMIC DNA]</scope>
    <source>
        <strain evidence="6 7">DSM 15664</strain>
    </source>
</reference>
<feature type="region of interest" description="Disordered" evidence="4">
    <location>
        <begin position="32"/>
        <end position="86"/>
    </location>
</feature>
<accession>A0A7Z0J393</accession>
<dbReference type="InterPro" id="IPR036423">
    <property type="entry name" value="SOD-like_Cu/Zn_dom_sf"/>
</dbReference>
<comment type="caution">
    <text evidence="6">The sequence shown here is derived from an EMBL/GenBank/DDBJ whole genome shotgun (WGS) entry which is preliminary data.</text>
</comment>